<dbReference type="EMBL" id="AAQR03173444">
    <property type="status" value="NOT_ANNOTATED_CDS"/>
    <property type="molecule type" value="Genomic_DNA"/>
</dbReference>
<dbReference type="GeneTree" id="ENSGT00950000182805"/>
<evidence type="ECO:0000256" key="4">
    <source>
        <dbReference type="ARBA" id="ARBA00009604"/>
    </source>
</evidence>
<organism evidence="15 16">
    <name type="scientific">Otolemur garnettii</name>
    <name type="common">Small-eared galago</name>
    <name type="synonym">Garnett's greater bushbaby</name>
    <dbReference type="NCBI Taxonomy" id="30611"/>
    <lineage>
        <taxon>Eukaryota</taxon>
        <taxon>Metazoa</taxon>
        <taxon>Chordata</taxon>
        <taxon>Craniata</taxon>
        <taxon>Vertebrata</taxon>
        <taxon>Euteleostomi</taxon>
        <taxon>Mammalia</taxon>
        <taxon>Eutheria</taxon>
        <taxon>Euarchontoglires</taxon>
        <taxon>Primates</taxon>
        <taxon>Strepsirrhini</taxon>
        <taxon>Lorisiformes</taxon>
        <taxon>Galagidae</taxon>
        <taxon>Otolemur</taxon>
    </lineage>
</organism>
<evidence type="ECO:0000256" key="6">
    <source>
        <dbReference type="ARBA" id="ARBA00022490"/>
    </source>
</evidence>
<evidence type="ECO:0000256" key="5">
    <source>
        <dbReference type="ARBA" id="ARBA00012058"/>
    </source>
</evidence>
<accession>H0XUR2</accession>
<dbReference type="SUPFAM" id="SSF51604">
    <property type="entry name" value="Enolase C-terminal domain-like"/>
    <property type="match status" value="1"/>
</dbReference>
<evidence type="ECO:0000259" key="14">
    <source>
        <dbReference type="SMART" id="SM01193"/>
    </source>
</evidence>
<dbReference type="Ensembl" id="ENSOGAT00000013376.2">
    <property type="protein sequence ID" value="ENSOGAP00000019854.1"/>
    <property type="gene ID" value="ENSOGAG00000013372.2"/>
</dbReference>
<dbReference type="GO" id="GO:0000287">
    <property type="term" value="F:magnesium ion binding"/>
    <property type="evidence" value="ECO:0007669"/>
    <property type="project" value="InterPro"/>
</dbReference>
<dbReference type="GO" id="GO:0006096">
    <property type="term" value="P:glycolytic process"/>
    <property type="evidence" value="ECO:0007669"/>
    <property type="project" value="UniProtKB-UniPathway"/>
</dbReference>
<dbReference type="Gene3D" id="3.30.390.10">
    <property type="entry name" value="Enolase-like, N-terminal domain"/>
    <property type="match status" value="1"/>
</dbReference>
<evidence type="ECO:0000256" key="11">
    <source>
        <dbReference type="ARBA" id="ARBA00031125"/>
    </source>
</evidence>
<evidence type="ECO:0000256" key="7">
    <source>
        <dbReference type="ARBA" id="ARBA00022723"/>
    </source>
</evidence>
<dbReference type="InterPro" id="IPR029017">
    <property type="entry name" value="Enolase-like_N"/>
</dbReference>
<evidence type="ECO:0000259" key="13">
    <source>
        <dbReference type="SMART" id="SM01192"/>
    </source>
</evidence>
<keyword evidence="6" id="KW-0963">Cytoplasm</keyword>
<reference evidence="15" key="2">
    <citation type="submission" date="2025-08" db="UniProtKB">
        <authorList>
            <consortium name="Ensembl"/>
        </authorList>
    </citation>
    <scope>IDENTIFICATION</scope>
</reference>
<keyword evidence="7" id="KW-0479">Metal-binding</keyword>
<keyword evidence="9" id="KW-0324">Glycolysis</keyword>
<evidence type="ECO:0000256" key="10">
    <source>
        <dbReference type="ARBA" id="ARBA00023239"/>
    </source>
</evidence>
<evidence type="ECO:0000256" key="2">
    <source>
        <dbReference type="ARBA" id="ARBA00004496"/>
    </source>
</evidence>
<dbReference type="InterPro" id="IPR020810">
    <property type="entry name" value="Enolase_C"/>
</dbReference>
<evidence type="ECO:0000256" key="8">
    <source>
        <dbReference type="ARBA" id="ARBA00022842"/>
    </source>
</evidence>
<dbReference type="STRING" id="30611.ENSOGAP00000019854"/>
<dbReference type="eggNOG" id="KOG2670">
    <property type="taxonomic scope" value="Eukaryota"/>
</dbReference>
<dbReference type="Proteomes" id="UP000005225">
    <property type="component" value="Unassembled WGS sequence"/>
</dbReference>
<evidence type="ECO:0000313" key="16">
    <source>
        <dbReference type="Proteomes" id="UP000005225"/>
    </source>
</evidence>
<keyword evidence="10" id="KW-0456">Lyase</keyword>
<dbReference type="Pfam" id="PF00113">
    <property type="entry name" value="Enolase_C"/>
    <property type="match status" value="1"/>
</dbReference>
<reference evidence="15" key="3">
    <citation type="submission" date="2025-09" db="UniProtKB">
        <authorList>
            <consortium name="Ensembl"/>
        </authorList>
    </citation>
    <scope>IDENTIFICATION</scope>
</reference>
<dbReference type="PANTHER" id="PTHR11902:SF12">
    <property type="entry name" value="ALPHA-ENOLASE"/>
    <property type="match status" value="1"/>
</dbReference>
<reference evidence="16" key="1">
    <citation type="submission" date="2011-03" db="EMBL/GenBank/DDBJ databases">
        <title>Version 3 of the genome sequence of Otolemur garnettii (Bushbaby).</title>
        <authorList>
            <consortium name="The Broad Institute Genome Sequencing Platform"/>
            <person name="Di Palma F."/>
            <person name="Johnson J."/>
            <person name="Lander E.S."/>
            <person name="Lindblad-Toh K."/>
            <person name="Jaffe D.B."/>
            <person name="Gnerre S."/>
            <person name="MacCallum I."/>
            <person name="Przybylski D."/>
            <person name="Ribeiro F.J."/>
            <person name="Burton J.N."/>
            <person name="Walker B.J."/>
            <person name="Sharpe T."/>
            <person name="Hall G."/>
        </authorList>
    </citation>
    <scope>NUCLEOTIDE SEQUENCE [LARGE SCALE GENOMIC DNA]</scope>
</reference>
<dbReference type="InParanoid" id="H0XUR2"/>
<evidence type="ECO:0000256" key="3">
    <source>
        <dbReference type="ARBA" id="ARBA00005031"/>
    </source>
</evidence>
<dbReference type="Gene3D" id="3.20.20.120">
    <property type="entry name" value="Enolase-like C-terminal domain"/>
    <property type="match status" value="1"/>
</dbReference>
<dbReference type="InterPro" id="IPR020811">
    <property type="entry name" value="Enolase_N"/>
</dbReference>
<dbReference type="EC" id="4.2.1.11" evidence="5"/>
<dbReference type="GO" id="GO:0000015">
    <property type="term" value="C:phosphopyruvate hydratase complex"/>
    <property type="evidence" value="ECO:0007669"/>
    <property type="project" value="InterPro"/>
</dbReference>
<dbReference type="AlphaFoldDB" id="H0XUR2"/>
<proteinExistence type="inferred from homology"/>
<dbReference type="OMA" id="HASEICE"/>
<dbReference type="SMART" id="SM01193">
    <property type="entry name" value="Enolase_N"/>
    <property type="match status" value="1"/>
</dbReference>
<comment type="catalytic activity">
    <reaction evidence="12">
        <text>(2R)-2-phosphoglycerate = phosphoenolpyruvate + H2O</text>
        <dbReference type="Rhea" id="RHEA:10164"/>
        <dbReference type="ChEBI" id="CHEBI:15377"/>
        <dbReference type="ChEBI" id="CHEBI:58289"/>
        <dbReference type="ChEBI" id="CHEBI:58702"/>
        <dbReference type="EC" id="4.2.1.11"/>
    </reaction>
</comment>
<evidence type="ECO:0000256" key="1">
    <source>
        <dbReference type="ARBA" id="ARBA00001946"/>
    </source>
</evidence>
<dbReference type="SMART" id="SM01192">
    <property type="entry name" value="Enolase_C"/>
    <property type="match status" value="1"/>
</dbReference>
<dbReference type="HOGENOM" id="CLU_031223_0_0_1"/>
<dbReference type="SUPFAM" id="SSF54826">
    <property type="entry name" value="Enolase N-terminal domain-like"/>
    <property type="match status" value="1"/>
</dbReference>
<dbReference type="InterPro" id="IPR000941">
    <property type="entry name" value="Enolase"/>
</dbReference>
<comment type="cofactor">
    <cofactor evidence="1">
        <name>Mg(2+)</name>
        <dbReference type="ChEBI" id="CHEBI:18420"/>
    </cofactor>
</comment>
<evidence type="ECO:0000256" key="9">
    <source>
        <dbReference type="ARBA" id="ARBA00023152"/>
    </source>
</evidence>
<keyword evidence="16" id="KW-1185">Reference proteome</keyword>
<dbReference type="PANTHER" id="PTHR11902">
    <property type="entry name" value="ENOLASE"/>
    <property type="match status" value="1"/>
</dbReference>
<protein>
    <recommendedName>
        <fullName evidence="5">phosphopyruvate hydratase</fullName>
        <ecNumber evidence="5">4.2.1.11</ecNumber>
    </recommendedName>
    <alternativeName>
        <fullName evidence="11">2-phospho-D-glycerate hydro-lyase</fullName>
    </alternativeName>
</protein>
<sequence>MSVPKVHASEICESCGNPTVEGDLCTSEDVFRAAVPTGASAGIYYIGKGISKTAEHIDKIIKTALISKKLSVTEQDKLRIKMDGTEKKFGADDKLVCKAGATEKGALYQVITDLGNSEVTLPILGFTVMGDGSHDGNKLACAPPTHCSKLWEAHVHLRMLQGEMRGRCHLHGDKGRFASNILKSKEAPELLKSVIRKAGTASAFFMSGEYNQEYQFPDDHGGHVTPAQLADLYKSFIKNHPVVSIEDPFDQDDWGLWKEFMAYAGIQVVGYNVTGTNPKQIARLCTRNCVTLLIVNQIRSVTESEHCMLALHSGWNIMVSHHSVEPEGTSPPAGWRIKIGVPGPSTCVAMSHQLLRIEEEPGKKTICMQEELQKPPVH</sequence>
<dbReference type="GO" id="GO:0004634">
    <property type="term" value="F:phosphopyruvate hydratase activity"/>
    <property type="evidence" value="ECO:0007669"/>
    <property type="project" value="UniProtKB-EC"/>
</dbReference>
<feature type="domain" description="Enolase C-terminal TIM barrel" evidence="13">
    <location>
        <begin position="118"/>
        <end position="375"/>
    </location>
</feature>
<comment type="pathway">
    <text evidence="3">Carbohydrate degradation; glycolysis; pyruvate from D-glyceraldehyde 3-phosphate: step 4/5.</text>
</comment>
<feature type="domain" description="Enolase N-terminal" evidence="14">
    <location>
        <begin position="3"/>
        <end position="111"/>
    </location>
</feature>
<dbReference type="InterPro" id="IPR036849">
    <property type="entry name" value="Enolase-like_C_sf"/>
</dbReference>
<evidence type="ECO:0000313" key="15">
    <source>
        <dbReference type="Ensembl" id="ENSOGAP00000019854.1"/>
    </source>
</evidence>
<evidence type="ECO:0000256" key="12">
    <source>
        <dbReference type="ARBA" id="ARBA00048333"/>
    </source>
</evidence>
<dbReference type="Pfam" id="PF03952">
    <property type="entry name" value="Enolase_N"/>
    <property type="match status" value="1"/>
</dbReference>
<dbReference type="UniPathway" id="UPA00109">
    <property type="reaction ID" value="UER00187"/>
</dbReference>
<comment type="subcellular location">
    <subcellularLocation>
        <location evidence="2">Cytoplasm</location>
    </subcellularLocation>
</comment>
<keyword evidence="8" id="KW-0460">Magnesium</keyword>
<comment type="similarity">
    <text evidence="4">Belongs to the enolase family.</text>
</comment>
<name>H0XUR2_OTOGA</name>